<dbReference type="EMBL" id="OX451739">
    <property type="protein sequence ID" value="CAI8609751.1"/>
    <property type="molecule type" value="Genomic_DNA"/>
</dbReference>
<proteinExistence type="predicted"/>
<name>A0AAV1AHF4_VICFA</name>
<protein>
    <submittedName>
        <fullName evidence="1">Uncharacterized protein</fullName>
    </submittedName>
</protein>
<sequence>MKTIALINGNVHLYVMHLVLREKQILPIENNVGPNGVEDEKLEDDMLDELDNATVIGTFDDLGTIEDLNNLGNKFDEGGPTGVEY</sequence>
<evidence type="ECO:0000313" key="1">
    <source>
        <dbReference type="EMBL" id="CAI8609751.1"/>
    </source>
</evidence>
<dbReference type="Proteomes" id="UP001157006">
    <property type="component" value="Chromosome 4"/>
</dbReference>
<keyword evidence="2" id="KW-1185">Reference proteome</keyword>
<evidence type="ECO:0000313" key="2">
    <source>
        <dbReference type="Proteomes" id="UP001157006"/>
    </source>
</evidence>
<gene>
    <name evidence="1" type="ORF">VFH_IV148520</name>
</gene>
<accession>A0AAV1AHF4</accession>
<dbReference type="AlphaFoldDB" id="A0AAV1AHF4"/>
<organism evidence="1 2">
    <name type="scientific">Vicia faba</name>
    <name type="common">Broad bean</name>
    <name type="synonym">Faba vulgaris</name>
    <dbReference type="NCBI Taxonomy" id="3906"/>
    <lineage>
        <taxon>Eukaryota</taxon>
        <taxon>Viridiplantae</taxon>
        <taxon>Streptophyta</taxon>
        <taxon>Embryophyta</taxon>
        <taxon>Tracheophyta</taxon>
        <taxon>Spermatophyta</taxon>
        <taxon>Magnoliopsida</taxon>
        <taxon>eudicotyledons</taxon>
        <taxon>Gunneridae</taxon>
        <taxon>Pentapetalae</taxon>
        <taxon>rosids</taxon>
        <taxon>fabids</taxon>
        <taxon>Fabales</taxon>
        <taxon>Fabaceae</taxon>
        <taxon>Papilionoideae</taxon>
        <taxon>50 kb inversion clade</taxon>
        <taxon>NPAAA clade</taxon>
        <taxon>Hologalegina</taxon>
        <taxon>IRL clade</taxon>
        <taxon>Fabeae</taxon>
        <taxon>Vicia</taxon>
    </lineage>
</organism>
<reference evidence="1 2" key="1">
    <citation type="submission" date="2023-01" db="EMBL/GenBank/DDBJ databases">
        <authorList>
            <person name="Kreplak J."/>
        </authorList>
    </citation>
    <scope>NUCLEOTIDE SEQUENCE [LARGE SCALE GENOMIC DNA]</scope>
</reference>